<evidence type="ECO:0000256" key="1">
    <source>
        <dbReference type="ARBA" id="ARBA00022598"/>
    </source>
</evidence>
<keyword evidence="3" id="KW-0547">Nucleotide-binding</keyword>
<evidence type="ECO:0000313" key="10">
    <source>
        <dbReference type="Proteomes" id="UP000236655"/>
    </source>
</evidence>
<dbReference type="FunFam" id="3.30.1330.10:FF:000013">
    <property type="entry name" value="Phosphoribosylformylglycinamidine synthase"/>
    <property type="match status" value="1"/>
</dbReference>
<dbReference type="Pfam" id="PF02769">
    <property type="entry name" value="AIRS_C"/>
    <property type="match status" value="1"/>
</dbReference>
<dbReference type="GO" id="GO:0046872">
    <property type="term" value="F:metal ion binding"/>
    <property type="evidence" value="ECO:0007669"/>
    <property type="project" value="UniProtKB-KW"/>
</dbReference>
<proteinExistence type="predicted"/>
<dbReference type="GO" id="GO:0004642">
    <property type="term" value="F:phosphoribosylformylglycinamidine synthase activity"/>
    <property type="evidence" value="ECO:0007669"/>
    <property type="project" value="TreeGrafter"/>
</dbReference>
<name>A0A2I7N7T5_9NEIS</name>
<evidence type="ECO:0000259" key="8">
    <source>
        <dbReference type="Pfam" id="PF18072"/>
    </source>
</evidence>
<dbReference type="Gene3D" id="3.90.650.10">
    <property type="entry name" value="PurM-like C-terminal domain"/>
    <property type="match status" value="1"/>
</dbReference>
<accession>A0A2I7N7T5</accession>
<dbReference type="GO" id="GO:0005524">
    <property type="term" value="F:ATP binding"/>
    <property type="evidence" value="ECO:0007669"/>
    <property type="project" value="UniProtKB-KW"/>
</dbReference>
<sequence length="1248" mass="136563">MTNYRIFVEKKTKFNIEASQLIADLKQNLHLKNLTSLRLINIYDLFNITSADLELVKNTVLAELPVDLITEKTPELGRSWFAVEPLPGQYDQRADSAIQAFNLLSINNPNLDITTGKLIITNPELTDDELAKIKNYYINPLEYREKNLNEIKPVFIDNQPVAVPRYSGFNQFDEAALNGFRALHGLAMTLADLQCVQDYFKNQVGRDPSETEIKVLDTYWSDHCRHTTFETHLIDIQFASGKYSKLYQETYNQYLLSREYVHANKINNKPVTLMDLATICGKQFKKAGKLDDLELSDEINACSILVDIEIDGKPQKWSLQFKNETHNHPTEIEPYGGASTCVGGAIRDPLSGRSYVYQAMRVSGAANPLEAIEDTLPGKLPQKKITTKAAHGFSSYGNQIGLATTHVKEIYHPGYKAKRMEVGMVVAAAPYANIRRDQPEAGDVIILLGGRTGRDGCGGATGSSKEHTIDSAALCGAEVQKGNPVIERKIQRLFRNPEVTRLIKKCNDFGAGGVSVAIGELAAGVAIDLDKVPTKYHGLTGTELAISESQERMAVVIARNDMAKFIELANAENLEATFVAEVSSEPRMTMTWRGDMIVNLERSFLDTNGAKSEAKIIVAANESNDLFKQESVTNTLADQLKTMLANLNVCSQQGMVDMFDATIGATTVLMPFGGKYQLTPTQVSVQKFPLIDGQTDAASIASFGYDPYLSSKSTFHGAYYAVYESVAKIVAAGGDYQKIRFSFQEYFEKLGTDPYKWAKPFNALLGAYKAQQELELAAIGGKDSMSGTFNEINVPPTLISFAVAPTLASGIISPEFKAAGNYIYAYLPSYDENNILEAKETLNAYKLIQELIATGIINGAMAIGFAGILEAISKMSFGNKLGFELVDGLESLGLFNSYYGGLVFATNEKLSSSEFILLGNVIAEPLAKLGGEVIALDELIAIWQGTLNPVFPITKPVSDANFASDFSMRLQGTPSRVKARQSVAKPRVVIPVFPGTNCEYDSKRAFDFAGAISDIMVFNNLSPSYINQSIDKLVNLINNSQILMLPGGFSAGDEPDGSAKFIATILRNIQVRDAVHGLLARDGLILGICNGFQALIKSGLLPFGEVADLTEDNPTLTYNVIGRHISRLSATKIVSNQSPWLSSFNIGEIKQIAMSHGEGRLVISPELAKELAANGQIACQYVDLDGQPTLDGIYNPNGSDYAIEALTSLDGRILGKMGHSERKGENLYKNIVGDKNQDIFANGVLYFN</sequence>
<dbReference type="Gene3D" id="3.40.50.880">
    <property type="match status" value="1"/>
</dbReference>
<evidence type="ECO:0000256" key="4">
    <source>
        <dbReference type="ARBA" id="ARBA00022755"/>
    </source>
</evidence>
<dbReference type="SMART" id="SM01211">
    <property type="entry name" value="GATase_5"/>
    <property type="match status" value="1"/>
</dbReference>
<keyword evidence="5" id="KW-0067">ATP-binding</keyword>
<dbReference type="InterPro" id="IPR010141">
    <property type="entry name" value="FGAM_synthase"/>
</dbReference>
<evidence type="ECO:0000256" key="2">
    <source>
        <dbReference type="ARBA" id="ARBA00022723"/>
    </source>
</evidence>
<protein>
    <submittedName>
        <fullName evidence="9">Phosphoribosylformylglycinamidine synthase</fullName>
    </submittedName>
</protein>
<dbReference type="SUPFAM" id="SSF56042">
    <property type="entry name" value="PurM C-terminal domain-like"/>
    <property type="match status" value="2"/>
</dbReference>
<dbReference type="SUPFAM" id="SSF52317">
    <property type="entry name" value="Class I glutamine amidotransferase-like"/>
    <property type="match status" value="1"/>
</dbReference>
<keyword evidence="1" id="KW-0436">Ligase</keyword>
<dbReference type="OrthoDB" id="9804441at2"/>
<evidence type="ECO:0000259" key="7">
    <source>
        <dbReference type="Pfam" id="PF02769"/>
    </source>
</evidence>
<evidence type="ECO:0000256" key="3">
    <source>
        <dbReference type="ARBA" id="ARBA00022741"/>
    </source>
</evidence>
<dbReference type="Proteomes" id="UP000236655">
    <property type="component" value="Chromosome"/>
</dbReference>
<evidence type="ECO:0000256" key="5">
    <source>
        <dbReference type="ARBA" id="ARBA00022840"/>
    </source>
</evidence>
<evidence type="ECO:0000313" key="9">
    <source>
        <dbReference type="EMBL" id="AUR52500.1"/>
    </source>
</evidence>
<dbReference type="InterPro" id="IPR036676">
    <property type="entry name" value="PurM-like_C_sf"/>
</dbReference>
<dbReference type="CDD" id="cd02204">
    <property type="entry name" value="PurL_repeat2"/>
    <property type="match status" value="1"/>
</dbReference>
<dbReference type="KEGG" id="nba:CUN60_09380"/>
<dbReference type="GO" id="GO:0006164">
    <property type="term" value="P:purine nucleotide biosynthetic process"/>
    <property type="evidence" value="ECO:0007669"/>
    <property type="project" value="UniProtKB-KW"/>
</dbReference>
<dbReference type="EMBL" id="CP024847">
    <property type="protein sequence ID" value="AUR52500.1"/>
    <property type="molecule type" value="Genomic_DNA"/>
</dbReference>
<keyword evidence="4" id="KW-0658">Purine biosynthesis</keyword>
<organism evidence="9 10">
    <name type="scientific">Aquella oligotrophica</name>
    <dbReference type="NCBI Taxonomy" id="2067065"/>
    <lineage>
        <taxon>Bacteria</taxon>
        <taxon>Pseudomonadati</taxon>
        <taxon>Pseudomonadota</taxon>
        <taxon>Betaproteobacteria</taxon>
        <taxon>Neisseriales</taxon>
        <taxon>Neisseriaceae</taxon>
        <taxon>Aquella</taxon>
    </lineage>
</organism>
<dbReference type="SUPFAM" id="SSF55326">
    <property type="entry name" value="PurM N-terminal domain-like"/>
    <property type="match status" value="2"/>
</dbReference>
<dbReference type="InterPro" id="IPR029062">
    <property type="entry name" value="Class_I_gatase-like"/>
</dbReference>
<dbReference type="AlphaFoldDB" id="A0A2I7N7T5"/>
<dbReference type="NCBIfam" id="TIGR01857">
    <property type="entry name" value="FGAM-synthase"/>
    <property type="match status" value="1"/>
</dbReference>
<keyword evidence="6" id="KW-0460">Magnesium</keyword>
<dbReference type="Pfam" id="PF13507">
    <property type="entry name" value="GATase_5"/>
    <property type="match status" value="1"/>
</dbReference>
<dbReference type="PANTHER" id="PTHR10099">
    <property type="entry name" value="PHOSPHORIBOSYLFORMYLGLYCINAMIDINE SYNTHASE"/>
    <property type="match status" value="1"/>
</dbReference>
<dbReference type="InterPro" id="IPR036921">
    <property type="entry name" value="PurM-like_N_sf"/>
</dbReference>
<dbReference type="InterPro" id="IPR041609">
    <property type="entry name" value="PurL_linker"/>
</dbReference>
<evidence type="ECO:0000256" key="6">
    <source>
        <dbReference type="ARBA" id="ARBA00022842"/>
    </source>
</evidence>
<feature type="domain" description="PurM-like C-terminal" evidence="7">
    <location>
        <begin position="440"/>
        <end position="592"/>
    </location>
</feature>
<keyword evidence="2" id="KW-0479">Metal-binding</keyword>
<reference evidence="10" key="1">
    <citation type="submission" date="2017-11" db="EMBL/GenBank/DDBJ databases">
        <authorList>
            <person name="Chan K.G."/>
            <person name="Lee L.S."/>
        </authorList>
    </citation>
    <scope>NUCLEOTIDE SEQUENCE [LARGE SCALE GENOMIC DNA]</scope>
    <source>
        <strain evidence="10">DSM 100970</strain>
    </source>
</reference>
<dbReference type="RefSeq" id="WP_102951791.1">
    <property type="nucleotide sequence ID" value="NZ_CP024847.1"/>
</dbReference>
<dbReference type="Gene3D" id="3.30.1330.10">
    <property type="entry name" value="PurM-like, N-terminal domain"/>
    <property type="match status" value="2"/>
</dbReference>
<dbReference type="GO" id="GO:0005737">
    <property type="term" value="C:cytoplasm"/>
    <property type="evidence" value="ECO:0007669"/>
    <property type="project" value="TreeGrafter"/>
</dbReference>
<keyword evidence="10" id="KW-1185">Reference proteome</keyword>
<dbReference type="Pfam" id="PF18072">
    <property type="entry name" value="FGAR-AT_linker"/>
    <property type="match status" value="1"/>
</dbReference>
<dbReference type="PANTHER" id="PTHR10099:SF1">
    <property type="entry name" value="PHOSPHORIBOSYLFORMYLGLYCINAMIDINE SYNTHASE"/>
    <property type="match status" value="1"/>
</dbReference>
<feature type="domain" description="Phosphoribosylformylglycinamidine synthase linker" evidence="8">
    <location>
        <begin position="184"/>
        <end position="226"/>
    </location>
</feature>
<dbReference type="InterPro" id="IPR010918">
    <property type="entry name" value="PurM-like_C_dom"/>
</dbReference>
<gene>
    <name evidence="9" type="ORF">CUN60_09380</name>
</gene>
<dbReference type="CDD" id="cd02203">
    <property type="entry name" value="PurL_repeat1"/>
    <property type="match status" value="1"/>
</dbReference>